<evidence type="ECO:0000256" key="1">
    <source>
        <dbReference type="ARBA" id="ARBA00022448"/>
    </source>
</evidence>
<evidence type="ECO:0000256" key="2">
    <source>
        <dbReference type="ARBA" id="ARBA00022737"/>
    </source>
</evidence>
<organism evidence="7 8">
    <name type="scientific">Dictyocaulus viviparus</name>
    <name type="common">Bovine lungworm</name>
    <dbReference type="NCBI Taxonomy" id="29172"/>
    <lineage>
        <taxon>Eukaryota</taxon>
        <taxon>Metazoa</taxon>
        <taxon>Ecdysozoa</taxon>
        <taxon>Nematoda</taxon>
        <taxon>Chromadorea</taxon>
        <taxon>Rhabditida</taxon>
        <taxon>Rhabditina</taxon>
        <taxon>Rhabditomorpha</taxon>
        <taxon>Strongyloidea</taxon>
        <taxon>Metastrongylidae</taxon>
        <taxon>Dictyocaulus</taxon>
    </lineage>
</organism>
<evidence type="ECO:0000256" key="5">
    <source>
        <dbReference type="ARBA" id="ARBA00023303"/>
    </source>
</evidence>
<reference evidence="7 8" key="1">
    <citation type="submission" date="2013-11" db="EMBL/GenBank/DDBJ databases">
        <title>Draft genome of the bovine lungworm Dictyocaulus viviparus.</title>
        <authorList>
            <person name="Mitreva M."/>
        </authorList>
    </citation>
    <scope>NUCLEOTIDE SEQUENCE [LARGE SCALE GENOMIC DNA]</scope>
    <source>
        <strain evidence="7 8">HannoverDv2000</strain>
    </source>
</reference>
<feature type="transmembrane region" description="Helical" evidence="6">
    <location>
        <begin position="64"/>
        <end position="84"/>
    </location>
</feature>
<dbReference type="GO" id="GO:1902495">
    <property type="term" value="C:transmembrane transporter complex"/>
    <property type="evidence" value="ECO:0007669"/>
    <property type="project" value="TreeGrafter"/>
</dbReference>
<dbReference type="GO" id="GO:0022857">
    <property type="term" value="F:transmembrane transporter activity"/>
    <property type="evidence" value="ECO:0007669"/>
    <property type="project" value="TreeGrafter"/>
</dbReference>
<sequence>MTCKWVVISLAIAQLFKELFQLITRRHRYISVDNAIECFIYSSAIASVIDLSPCSSITGIRLNWQWLTAAVCAFLSWINLLLLIRKLPRKSRYNMLAISNKKGREVLVSLWLISGLDKRDVESPDLIRGQ</sequence>
<protein>
    <submittedName>
        <fullName evidence="7">Uncharacterized protein</fullName>
    </submittedName>
</protein>
<evidence type="ECO:0000313" key="7">
    <source>
        <dbReference type="EMBL" id="KJH41359.1"/>
    </source>
</evidence>
<dbReference type="AlphaFoldDB" id="A0A0D8XCI2"/>
<keyword evidence="6" id="KW-1133">Transmembrane helix</keyword>
<evidence type="ECO:0000256" key="3">
    <source>
        <dbReference type="ARBA" id="ARBA00023043"/>
    </source>
</evidence>
<name>A0A0D8XCI2_DICVI</name>
<keyword evidence="1" id="KW-0813">Transport</keyword>
<keyword evidence="5" id="KW-0407">Ion channel</keyword>
<evidence type="ECO:0000256" key="4">
    <source>
        <dbReference type="ARBA" id="ARBA00023065"/>
    </source>
</evidence>
<dbReference type="STRING" id="29172.A0A0D8XCI2"/>
<gene>
    <name evidence="7" type="ORF">DICVIV_12665</name>
</gene>
<dbReference type="InterPro" id="IPR052076">
    <property type="entry name" value="TRP_cation_channel"/>
</dbReference>
<reference evidence="8" key="2">
    <citation type="journal article" date="2016" name="Sci. Rep.">
        <title>Dictyocaulus viviparus genome, variome and transcriptome elucidate lungworm biology and support future intervention.</title>
        <authorList>
            <person name="McNulty S.N."/>
            <person name="Strube C."/>
            <person name="Rosa B.A."/>
            <person name="Martin J.C."/>
            <person name="Tyagi R."/>
            <person name="Choi Y.J."/>
            <person name="Wang Q."/>
            <person name="Hallsworth Pepin K."/>
            <person name="Zhang X."/>
            <person name="Ozersky P."/>
            <person name="Wilson R.K."/>
            <person name="Sternberg P.W."/>
            <person name="Gasser R.B."/>
            <person name="Mitreva M."/>
        </authorList>
    </citation>
    <scope>NUCLEOTIDE SEQUENCE [LARGE SCALE GENOMIC DNA]</scope>
    <source>
        <strain evidence="8">HannoverDv2000</strain>
    </source>
</reference>
<accession>A0A0D8XCI2</accession>
<keyword evidence="6" id="KW-0812">Transmembrane</keyword>
<dbReference type="GO" id="GO:0034220">
    <property type="term" value="P:monoatomic ion transmembrane transport"/>
    <property type="evidence" value="ECO:0007669"/>
    <property type="project" value="UniProtKB-KW"/>
</dbReference>
<proteinExistence type="predicted"/>
<dbReference type="Proteomes" id="UP000053766">
    <property type="component" value="Unassembled WGS sequence"/>
</dbReference>
<evidence type="ECO:0000256" key="6">
    <source>
        <dbReference type="SAM" id="Phobius"/>
    </source>
</evidence>
<keyword evidence="6" id="KW-0472">Membrane</keyword>
<keyword evidence="4" id="KW-0406">Ion transport</keyword>
<keyword evidence="3" id="KW-0040">ANK repeat</keyword>
<dbReference type="PANTHER" id="PTHR47143:SF3">
    <property type="entry name" value="PWWP DOMAIN-CONTAINING PROTEIN"/>
    <property type="match status" value="1"/>
</dbReference>
<dbReference type="EMBL" id="KN716843">
    <property type="protein sequence ID" value="KJH41359.1"/>
    <property type="molecule type" value="Genomic_DNA"/>
</dbReference>
<evidence type="ECO:0000313" key="8">
    <source>
        <dbReference type="Proteomes" id="UP000053766"/>
    </source>
</evidence>
<dbReference type="OrthoDB" id="1661883at2759"/>
<keyword evidence="8" id="KW-1185">Reference proteome</keyword>
<dbReference type="PANTHER" id="PTHR47143">
    <property type="entry name" value="TRANSIENT RECEPTOR POTENTIAL CATION CHANNEL PROTEIN PAINLESS"/>
    <property type="match status" value="1"/>
</dbReference>
<keyword evidence="2" id="KW-0677">Repeat</keyword>